<sequence>MEKVLTQFTINKIAQGNLEDSPFKDINYRRLSDDPNKFIIRKSYLGNDVACRPTKVKFDNTLDSQNIQAQLVILEKLKESPNILKFYGLSEVDDYQVMVFEWVEVNLMEIYTKNDIDWDLKALIALDICRGLLFLHSCDILHHDIRCKNIMITSRLGAKISNFQYAKIKTDSTIPIPRVDDMIPWMAPEKLNGFKYNFKSWEGIPQIRATLQQIFLKLVELSEICKKPSYQYVLYPDGHIDFDGSNSNSNPS</sequence>
<protein>
    <submittedName>
        <fullName evidence="1">33353_t:CDS:1</fullName>
    </submittedName>
</protein>
<name>A0ACA9MPZ0_9GLOM</name>
<dbReference type="Proteomes" id="UP000789920">
    <property type="component" value="Unassembled WGS sequence"/>
</dbReference>
<organism evidence="1 2">
    <name type="scientific">Racocetra persica</name>
    <dbReference type="NCBI Taxonomy" id="160502"/>
    <lineage>
        <taxon>Eukaryota</taxon>
        <taxon>Fungi</taxon>
        <taxon>Fungi incertae sedis</taxon>
        <taxon>Mucoromycota</taxon>
        <taxon>Glomeromycotina</taxon>
        <taxon>Glomeromycetes</taxon>
        <taxon>Diversisporales</taxon>
        <taxon>Gigasporaceae</taxon>
        <taxon>Racocetra</taxon>
    </lineage>
</organism>
<keyword evidence="2" id="KW-1185">Reference proteome</keyword>
<dbReference type="EMBL" id="CAJVQC010009599">
    <property type="protein sequence ID" value="CAG8606660.1"/>
    <property type="molecule type" value="Genomic_DNA"/>
</dbReference>
<gene>
    <name evidence="1" type="ORF">RPERSI_LOCUS6133</name>
</gene>
<accession>A0ACA9MPZ0</accession>
<evidence type="ECO:0000313" key="2">
    <source>
        <dbReference type="Proteomes" id="UP000789920"/>
    </source>
</evidence>
<reference evidence="1" key="1">
    <citation type="submission" date="2021-06" db="EMBL/GenBank/DDBJ databases">
        <authorList>
            <person name="Kallberg Y."/>
            <person name="Tangrot J."/>
            <person name="Rosling A."/>
        </authorList>
    </citation>
    <scope>NUCLEOTIDE SEQUENCE</scope>
    <source>
        <strain evidence="1">MA461A</strain>
    </source>
</reference>
<evidence type="ECO:0000313" key="1">
    <source>
        <dbReference type="EMBL" id="CAG8606660.1"/>
    </source>
</evidence>
<comment type="caution">
    <text evidence="1">The sequence shown here is derived from an EMBL/GenBank/DDBJ whole genome shotgun (WGS) entry which is preliminary data.</text>
</comment>
<proteinExistence type="predicted"/>